<evidence type="ECO:0000313" key="8">
    <source>
        <dbReference type="EMBL" id="KAF9331369.1"/>
    </source>
</evidence>
<dbReference type="SUPFAM" id="SSF57667">
    <property type="entry name" value="beta-beta-alpha zinc fingers"/>
    <property type="match status" value="2"/>
</dbReference>
<dbReference type="EMBL" id="JAAAUY010000327">
    <property type="protein sequence ID" value="KAF9331369.1"/>
    <property type="molecule type" value="Genomic_DNA"/>
</dbReference>
<dbReference type="GO" id="GO:0008270">
    <property type="term" value="F:zinc ion binding"/>
    <property type="evidence" value="ECO:0007669"/>
    <property type="project" value="UniProtKB-KW"/>
</dbReference>
<evidence type="ECO:0000256" key="6">
    <source>
        <dbReference type="SAM" id="MobiDB-lite"/>
    </source>
</evidence>
<dbReference type="PANTHER" id="PTHR23235:SF120">
    <property type="entry name" value="KRUPPEL-LIKE FACTOR 15"/>
    <property type="match status" value="1"/>
</dbReference>
<evidence type="ECO:0000313" key="9">
    <source>
        <dbReference type="Proteomes" id="UP000696485"/>
    </source>
</evidence>
<reference evidence="8" key="1">
    <citation type="journal article" date="2020" name="Fungal Divers.">
        <title>Resolving the Mortierellaceae phylogeny through synthesis of multi-gene phylogenetics and phylogenomics.</title>
        <authorList>
            <person name="Vandepol N."/>
            <person name="Liber J."/>
            <person name="Desiro A."/>
            <person name="Na H."/>
            <person name="Kennedy M."/>
            <person name="Barry K."/>
            <person name="Grigoriev I.V."/>
            <person name="Miller A.N."/>
            <person name="O'Donnell K."/>
            <person name="Stajich J.E."/>
            <person name="Bonito G."/>
        </authorList>
    </citation>
    <scope>NUCLEOTIDE SEQUENCE</scope>
    <source>
        <strain evidence="8">NVP1</strain>
    </source>
</reference>
<proteinExistence type="predicted"/>
<sequence>MSHLNVNLTPNYCAHNYPTSQTFDHPEQVFGDHVHVSHNGSPTYTDEILAHLSPQKQLSHVHHPHEYYNQSFSPCSSVVGPQLGQIGVVALEHGHMSPVHEINSFNSDTAFYDHSETDTSYQGSSSSPGPSECTTESIEEPTSASGSATGTRHPCPVLDCGKSFPRASNLKTHMGTHNTHRPFACTLCDYSFARIHDRDRHMNSHLTLKPYACIVCQTRFARQDAVTRHLKMSAETNICAWLLEARGLPAKEVAAGRVPRSALGEEGEIRETLERMAEEARTMRLRKTEEMLQKTQDMINGTHALCNTPPS</sequence>
<evidence type="ECO:0000256" key="5">
    <source>
        <dbReference type="PROSITE-ProRule" id="PRU00042"/>
    </source>
</evidence>
<dbReference type="SMART" id="SM00355">
    <property type="entry name" value="ZnF_C2H2"/>
    <property type="match status" value="3"/>
</dbReference>
<gene>
    <name evidence="8" type="ORF">BG006_005765</name>
</gene>
<dbReference type="PROSITE" id="PS00028">
    <property type="entry name" value="ZINC_FINGER_C2H2_1"/>
    <property type="match status" value="2"/>
</dbReference>
<feature type="compositionally biased region" description="Polar residues" evidence="6">
    <location>
        <begin position="140"/>
        <end position="150"/>
    </location>
</feature>
<dbReference type="Proteomes" id="UP000696485">
    <property type="component" value="Unassembled WGS sequence"/>
</dbReference>
<dbReference type="GO" id="GO:0000978">
    <property type="term" value="F:RNA polymerase II cis-regulatory region sequence-specific DNA binding"/>
    <property type="evidence" value="ECO:0007669"/>
    <property type="project" value="TreeGrafter"/>
</dbReference>
<keyword evidence="9" id="KW-1185">Reference proteome</keyword>
<name>A0A9P5SJM3_9FUNG</name>
<comment type="caution">
    <text evidence="8">The sequence shown here is derived from an EMBL/GenBank/DDBJ whole genome shotgun (WGS) entry which is preliminary data.</text>
</comment>
<dbReference type="InterPro" id="IPR013087">
    <property type="entry name" value="Znf_C2H2_type"/>
</dbReference>
<evidence type="ECO:0000256" key="4">
    <source>
        <dbReference type="ARBA" id="ARBA00022833"/>
    </source>
</evidence>
<dbReference type="AlphaFoldDB" id="A0A9P5SJM3"/>
<keyword evidence="2" id="KW-0677">Repeat</keyword>
<evidence type="ECO:0000259" key="7">
    <source>
        <dbReference type="PROSITE" id="PS50157"/>
    </source>
</evidence>
<organism evidence="8 9">
    <name type="scientific">Podila minutissima</name>
    <dbReference type="NCBI Taxonomy" id="64525"/>
    <lineage>
        <taxon>Eukaryota</taxon>
        <taxon>Fungi</taxon>
        <taxon>Fungi incertae sedis</taxon>
        <taxon>Mucoromycota</taxon>
        <taxon>Mortierellomycotina</taxon>
        <taxon>Mortierellomycetes</taxon>
        <taxon>Mortierellales</taxon>
        <taxon>Mortierellaceae</taxon>
        <taxon>Podila</taxon>
    </lineage>
</organism>
<protein>
    <recommendedName>
        <fullName evidence="7">C2H2-type domain-containing protein</fullName>
    </recommendedName>
</protein>
<dbReference type="Pfam" id="PF00096">
    <property type="entry name" value="zf-C2H2"/>
    <property type="match status" value="1"/>
</dbReference>
<feature type="compositionally biased region" description="Low complexity" evidence="6">
    <location>
        <begin position="118"/>
        <end position="136"/>
    </location>
</feature>
<feature type="region of interest" description="Disordered" evidence="6">
    <location>
        <begin position="113"/>
        <end position="151"/>
    </location>
</feature>
<accession>A0A9P5SJM3</accession>
<dbReference type="Gene3D" id="3.30.160.60">
    <property type="entry name" value="Classic Zinc Finger"/>
    <property type="match status" value="3"/>
</dbReference>
<dbReference type="GO" id="GO:0000981">
    <property type="term" value="F:DNA-binding transcription factor activity, RNA polymerase II-specific"/>
    <property type="evidence" value="ECO:0007669"/>
    <property type="project" value="TreeGrafter"/>
</dbReference>
<evidence type="ECO:0000256" key="1">
    <source>
        <dbReference type="ARBA" id="ARBA00022723"/>
    </source>
</evidence>
<dbReference type="PANTHER" id="PTHR23235">
    <property type="entry name" value="KRUEPPEL-LIKE TRANSCRIPTION FACTOR"/>
    <property type="match status" value="1"/>
</dbReference>
<keyword evidence="4" id="KW-0862">Zinc</keyword>
<dbReference type="FunFam" id="3.30.160.60:FF:000100">
    <property type="entry name" value="Zinc finger 45-like"/>
    <property type="match status" value="1"/>
</dbReference>
<evidence type="ECO:0000256" key="2">
    <source>
        <dbReference type="ARBA" id="ARBA00022737"/>
    </source>
</evidence>
<evidence type="ECO:0000256" key="3">
    <source>
        <dbReference type="ARBA" id="ARBA00022771"/>
    </source>
</evidence>
<feature type="domain" description="C2H2-type" evidence="7">
    <location>
        <begin position="183"/>
        <end position="210"/>
    </location>
</feature>
<keyword evidence="3 5" id="KW-0863">Zinc-finger</keyword>
<keyword evidence="1" id="KW-0479">Metal-binding</keyword>
<dbReference type="PROSITE" id="PS50157">
    <property type="entry name" value="ZINC_FINGER_C2H2_2"/>
    <property type="match status" value="2"/>
</dbReference>
<feature type="domain" description="C2H2-type" evidence="7">
    <location>
        <begin position="153"/>
        <end position="182"/>
    </location>
</feature>
<dbReference type="InterPro" id="IPR036236">
    <property type="entry name" value="Znf_C2H2_sf"/>
</dbReference>